<accession>A0ABU3XDM9</accession>
<feature type="transmembrane region" description="Helical" evidence="7">
    <location>
        <begin position="16"/>
        <end position="39"/>
    </location>
</feature>
<organism evidence="8 9">
    <name type="scientific">Alkalihalophilus lindianensis</name>
    <dbReference type="NCBI Taxonomy" id="1630542"/>
    <lineage>
        <taxon>Bacteria</taxon>
        <taxon>Bacillati</taxon>
        <taxon>Bacillota</taxon>
        <taxon>Bacilli</taxon>
        <taxon>Bacillales</taxon>
        <taxon>Bacillaceae</taxon>
        <taxon>Alkalihalophilus</taxon>
    </lineage>
</organism>
<evidence type="ECO:0000256" key="2">
    <source>
        <dbReference type="ARBA" id="ARBA00022448"/>
    </source>
</evidence>
<dbReference type="PANTHER" id="PTHR43266">
    <property type="entry name" value="MACROLIDE-EFFLUX PROTEIN"/>
    <property type="match status" value="1"/>
</dbReference>
<dbReference type="SUPFAM" id="SSF103473">
    <property type="entry name" value="MFS general substrate transporter"/>
    <property type="match status" value="1"/>
</dbReference>
<name>A0ABU3XDM9_9BACI</name>
<dbReference type="RefSeq" id="WP_317123159.1">
    <property type="nucleotide sequence ID" value="NZ_JAWJBA010000006.1"/>
</dbReference>
<comment type="caution">
    <text evidence="8">The sequence shown here is derived from an EMBL/GenBank/DDBJ whole genome shotgun (WGS) entry which is preliminary data.</text>
</comment>
<feature type="transmembrane region" description="Helical" evidence="7">
    <location>
        <begin position="304"/>
        <end position="328"/>
    </location>
</feature>
<evidence type="ECO:0000256" key="1">
    <source>
        <dbReference type="ARBA" id="ARBA00004651"/>
    </source>
</evidence>
<evidence type="ECO:0000313" key="8">
    <source>
        <dbReference type="EMBL" id="MDV2685987.1"/>
    </source>
</evidence>
<keyword evidence="3" id="KW-1003">Cell membrane</keyword>
<dbReference type="Pfam" id="PF07690">
    <property type="entry name" value="MFS_1"/>
    <property type="match status" value="1"/>
</dbReference>
<reference evidence="8 9" key="1">
    <citation type="submission" date="2023-10" db="EMBL/GenBank/DDBJ databases">
        <title>Screening of Alkalihalobacillus lindianensis BZ-TG-R113 and Its Alleviation of Salt Stress on Rapeseed Growth.</title>
        <authorList>
            <person name="Zhao B."/>
            <person name="Guo T."/>
        </authorList>
    </citation>
    <scope>NUCLEOTIDE SEQUENCE [LARGE SCALE GENOMIC DNA]</scope>
    <source>
        <strain evidence="8 9">BZ-TG-R113</strain>
    </source>
</reference>
<evidence type="ECO:0000256" key="4">
    <source>
        <dbReference type="ARBA" id="ARBA00022692"/>
    </source>
</evidence>
<evidence type="ECO:0000256" key="7">
    <source>
        <dbReference type="SAM" id="Phobius"/>
    </source>
</evidence>
<proteinExistence type="predicted"/>
<comment type="subcellular location">
    <subcellularLocation>
        <location evidence="1">Cell membrane</location>
        <topology evidence="1">Multi-pass membrane protein</topology>
    </subcellularLocation>
</comment>
<dbReference type="Proteomes" id="UP001287282">
    <property type="component" value="Unassembled WGS sequence"/>
</dbReference>
<sequence length="408" mass="44378">MTNWSVWKEEREYRKLFLAGVVNGVGNRFTQVAALTLLYQVTGSGAAIGLLFLIRMIPFLLIAPLGGVLADKFPKKALLIGIDLCRIPFALTPLLVNEPGELWIIYVSAFLLASGDALYAPTRMSSIPILVQQEKLLYVNAIEQIMVGVVLIVGSTAGGMVAYLFGLEIAFSLNALSFLLSAYFLRTITFTKDSHSSIQSKPPTPKLPSIHWIVSSFAVMTFLMIECTMPLANGIDNVLMSVYALDVFDKGELGVGLIYGFLGLGFVLSSLLSPFLNKNLLAFIVSFIALEGVGHLFLSVAPTFSLALLSVLFITFVGGISNICLSTIMMKVIPKPRQGMFFGLTTMISNTTLGVTMGIGGLLVEAFGPRMLSSAVGVGYLFFTFIYALAFFKLNLKREKRTLAKSLR</sequence>
<dbReference type="EMBL" id="JAWJBA010000006">
    <property type="protein sequence ID" value="MDV2685987.1"/>
    <property type="molecule type" value="Genomic_DNA"/>
</dbReference>
<evidence type="ECO:0000256" key="6">
    <source>
        <dbReference type="ARBA" id="ARBA00023136"/>
    </source>
</evidence>
<evidence type="ECO:0000313" key="9">
    <source>
        <dbReference type="Proteomes" id="UP001287282"/>
    </source>
</evidence>
<gene>
    <name evidence="8" type="ORF">RYX56_16590</name>
</gene>
<feature type="transmembrane region" description="Helical" evidence="7">
    <location>
        <begin position="253"/>
        <end position="273"/>
    </location>
</feature>
<dbReference type="Gene3D" id="1.20.1250.20">
    <property type="entry name" value="MFS general substrate transporter like domains"/>
    <property type="match status" value="1"/>
</dbReference>
<dbReference type="InterPro" id="IPR036259">
    <property type="entry name" value="MFS_trans_sf"/>
</dbReference>
<feature type="transmembrane region" description="Helical" evidence="7">
    <location>
        <begin position="45"/>
        <end position="70"/>
    </location>
</feature>
<feature type="transmembrane region" description="Helical" evidence="7">
    <location>
        <begin position="171"/>
        <end position="189"/>
    </location>
</feature>
<feature type="transmembrane region" description="Helical" evidence="7">
    <location>
        <begin position="280"/>
        <end position="298"/>
    </location>
</feature>
<feature type="transmembrane region" description="Helical" evidence="7">
    <location>
        <begin position="370"/>
        <end position="392"/>
    </location>
</feature>
<dbReference type="CDD" id="cd06173">
    <property type="entry name" value="MFS_MefA_like"/>
    <property type="match status" value="1"/>
</dbReference>
<dbReference type="PANTHER" id="PTHR43266:SF2">
    <property type="entry name" value="MAJOR FACILITATOR SUPERFAMILY (MFS) PROFILE DOMAIN-CONTAINING PROTEIN"/>
    <property type="match status" value="1"/>
</dbReference>
<keyword evidence="2" id="KW-0813">Transport</keyword>
<evidence type="ECO:0000256" key="5">
    <source>
        <dbReference type="ARBA" id="ARBA00022989"/>
    </source>
</evidence>
<protein>
    <submittedName>
        <fullName evidence="8">MFS transporter</fullName>
    </submittedName>
</protein>
<feature type="transmembrane region" description="Helical" evidence="7">
    <location>
        <begin position="340"/>
        <end position="364"/>
    </location>
</feature>
<evidence type="ECO:0000256" key="3">
    <source>
        <dbReference type="ARBA" id="ARBA00022475"/>
    </source>
</evidence>
<feature type="transmembrane region" description="Helical" evidence="7">
    <location>
        <begin position="210"/>
        <end position="233"/>
    </location>
</feature>
<keyword evidence="9" id="KW-1185">Reference proteome</keyword>
<feature type="transmembrane region" description="Helical" evidence="7">
    <location>
        <begin position="141"/>
        <end position="165"/>
    </location>
</feature>
<keyword evidence="5 7" id="KW-1133">Transmembrane helix</keyword>
<keyword evidence="6 7" id="KW-0472">Membrane</keyword>
<keyword evidence="4 7" id="KW-0812">Transmembrane</keyword>
<dbReference type="InterPro" id="IPR011701">
    <property type="entry name" value="MFS"/>
</dbReference>